<name>A0A085WX05_9BACT</name>
<evidence type="ECO:0000313" key="1">
    <source>
        <dbReference type="EMBL" id="KFE72218.1"/>
    </source>
</evidence>
<proteinExistence type="predicted"/>
<evidence type="ECO:0000313" key="2">
    <source>
        <dbReference type="Proteomes" id="UP000028725"/>
    </source>
</evidence>
<sequence>MVEIGPGALVALLGNTRGARAFARHLFSLAEQHLADPQTNLQAAIEALREWDGGNDTFEAVIALSAPGEAPCLFGFSYPERTFHPIPPMGIIVRGSGQDAPLTQRLVPAIQNLRGLDNPSAEKFLVAMLAVMNGEALYTDLIKHSVGGCFIGAATGGGEVTWQPDILYMPYRPDFRAFGVESPTPSIPDKALPQRERVTNIITARVRRGHVAISSTYNQRAVVLTNGVLPRVELSKAFGRADHLQYEYAVLLPLMEGGRLVVIEGDDPALSPILFTLETTSIRSDLATLLTTHPTPEHPRTIFLDRAALERMK</sequence>
<organism evidence="1 2">
    <name type="scientific">Hyalangium minutum</name>
    <dbReference type="NCBI Taxonomy" id="394096"/>
    <lineage>
        <taxon>Bacteria</taxon>
        <taxon>Pseudomonadati</taxon>
        <taxon>Myxococcota</taxon>
        <taxon>Myxococcia</taxon>
        <taxon>Myxococcales</taxon>
        <taxon>Cystobacterineae</taxon>
        <taxon>Archangiaceae</taxon>
        <taxon>Hyalangium</taxon>
    </lineage>
</organism>
<dbReference type="EMBL" id="JMCB01000001">
    <property type="protein sequence ID" value="KFE72218.1"/>
    <property type="molecule type" value="Genomic_DNA"/>
</dbReference>
<gene>
    <name evidence="1" type="ORF">DB31_0480</name>
</gene>
<reference evidence="1 2" key="1">
    <citation type="submission" date="2014-04" db="EMBL/GenBank/DDBJ databases">
        <title>Genome assembly of Hyalangium minutum DSM 14724.</title>
        <authorList>
            <person name="Sharma G."/>
            <person name="Subramanian S."/>
        </authorList>
    </citation>
    <scope>NUCLEOTIDE SEQUENCE [LARGE SCALE GENOMIC DNA]</scope>
    <source>
        <strain evidence="1 2">DSM 14724</strain>
    </source>
</reference>
<comment type="caution">
    <text evidence="1">The sequence shown here is derived from an EMBL/GenBank/DDBJ whole genome shotgun (WGS) entry which is preliminary data.</text>
</comment>
<accession>A0A085WX05</accession>
<dbReference type="Proteomes" id="UP000028725">
    <property type="component" value="Unassembled WGS sequence"/>
</dbReference>
<dbReference type="AlphaFoldDB" id="A0A085WX05"/>
<keyword evidence="2" id="KW-1185">Reference proteome</keyword>
<protein>
    <submittedName>
        <fullName evidence="1">Uncharacterized protein</fullName>
    </submittedName>
</protein>